<feature type="coiled-coil region" evidence="1">
    <location>
        <begin position="161"/>
        <end position="188"/>
    </location>
</feature>
<feature type="region of interest" description="Disordered" evidence="2">
    <location>
        <begin position="308"/>
        <end position="333"/>
    </location>
</feature>
<evidence type="ECO:0000313" key="5">
    <source>
        <dbReference type="Proteomes" id="UP000292452"/>
    </source>
</evidence>
<feature type="compositionally biased region" description="Gly residues" evidence="2">
    <location>
        <begin position="70"/>
        <end position="93"/>
    </location>
</feature>
<feature type="chain" id="PRO_5020241109" description="NlpC/P60 family protein" evidence="3">
    <location>
        <begin position="30"/>
        <end position="333"/>
    </location>
</feature>
<dbReference type="RefSeq" id="WP_131125914.1">
    <property type="nucleotide sequence ID" value="NZ_SIXH01000492.1"/>
</dbReference>
<dbReference type="Proteomes" id="UP000292452">
    <property type="component" value="Unassembled WGS sequence"/>
</dbReference>
<feature type="region of interest" description="Disordered" evidence="2">
    <location>
        <begin position="30"/>
        <end position="139"/>
    </location>
</feature>
<organism evidence="4 5">
    <name type="scientific">Streptomyces kasugaensis</name>
    <dbReference type="NCBI Taxonomy" id="1946"/>
    <lineage>
        <taxon>Bacteria</taxon>
        <taxon>Bacillati</taxon>
        <taxon>Actinomycetota</taxon>
        <taxon>Actinomycetes</taxon>
        <taxon>Kitasatosporales</taxon>
        <taxon>Streptomycetaceae</taxon>
        <taxon>Streptomyces</taxon>
    </lineage>
</organism>
<dbReference type="EMBL" id="SIXH01000492">
    <property type="protein sequence ID" value="TBO55526.1"/>
    <property type="molecule type" value="Genomic_DNA"/>
</dbReference>
<evidence type="ECO:0000313" key="4">
    <source>
        <dbReference type="EMBL" id="TBO55526.1"/>
    </source>
</evidence>
<comment type="caution">
    <text evidence="4">The sequence shown here is derived from an EMBL/GenBank/DDBJ whole genome shotgun (WGS) entry which is preliminary data.</text>
</comment>
<dbReference type="AlphaFoldDB" id="A0A4Q9HLB9"/>
<protein>
    <recommendedName>
        <fullName evidence="6">NlpC/P60 family protein</fullName>
    </recommendedName>
</protein>
<keyword evidence="3" id="KW-0732">Signal</keyword>
<gene>
    <name evidence="4" type="ORF">EYS09_32805</name>
</gene>
<feature type="signal peptide" evidence="3">
    <location>
        <begin position="1"/>
        <end position="29"/>
    </location>
</feature>
<accession>A0A4Q9HLB9</accession>
<evidence type="ECO:0008006" key="6">
    <source>
        <dbReference type="Google" id="ProtNLM"/>
    </source>
</evidence>
<name>A0A4Q9HLB9_STRKA</name>
<reference evidence="4 5" key="1">
    <citation type="submission" date="2019-02" db="EMBL/GenBank/DDBJ databases">
        <title>Draft Genome Sequence of Streptomyces sp. AM-2504, identified by 16S rRNA comparative analysis as a Streptomyces Kasugaensis strain.</title>
        <authorList>
            <person name="Napolioni V."/>
            <person name="Giuliodori A.M."/>
            <person name="Spurio R."/>
            <person name="Fabbretti A."/>
        </authorList>
    </citation>
    <scope>NUCLEOTIDE SEQUENCE [LARGE SCALE GENOMIC DNA]</scope>
    <source>
        <strain evidence="4 5">AM-2504</strain>
    </source>
</reference>
<proteinExistence type="predicted"/>
<evidence type="ECO:0000256" key="1">
    <source>
        <dbReference type="SAM" id="Coils"/>
    </source>
</evidence>
<keyword evidence="1" id="KW-0175">Coiled coil</keyword>
<feature type="compositionally biased region" description="Basic and acidic residues" evidence="2">
    <location>
        <begin position="101"/>
        <end position="115"/>
    </location>
</feature>
<evidence type="ECO:0000256" key="2">
    <source>
        <dbReference type="SAM" id="MobiDB-lite"/>
    </source>
</evidence>
<feature type="compositionally biased region" description="Low complexity" evidence="2">
    <location>
        <begin position="312"/>
        <end position="322"/>
    </location>
</feature>
<keyword evidence="5" id="KW-1185">Reference proteome</keyword>
<sequence>MSGRFPRWAGALAVVGAVPLALPAYSVLAEPGPASPHTGAPGTRSTDTGTAVGGASGTGPPETASRDTGEGGLGRVTEGVDGGGTETGTGTTAGPGTRTGTRPDPDAAVDAERAAGADADLDAGAEDRTGIGGGPAVRDPGALLGRLRTLYRASEASAAAYRESRADLRAARQRATELTSRLAAARARLARGRADVGRLARQQYQGAGPGVLASYLRVLWARDPQRAMDRGQVLRQAARGQAALVTRLTAEERRAGRLARRERAALAEQRRLTDRCKERRNAARAGLKAVERLLAGLSEEQLVLLVRPDTPAADGRAASAGRGPEGVSRPAAR</sequence>
<evidence type="ECO:0000256" key="3">
    <source>
        <dbReference type="SAM" id="SignalP"/>
    </source>
</evidence>